<dbReference type="GO" id="GO:0051015">
    <property type="term" value="F:actin filament binding"/>
    <property type="evidence" value="ECO:0007669"/>
    <property type="project" value="TreeGrafter"/>
</dbReference>
<dbReference type="EMBL" id="JWIN03000035">
    <property type="protein sequence ID" value="KAB1254012.1"/>
    <property type="molecule type" value="Genomic_DNA"/>
</dbReference>
<protein>
    <submittedName>
        <fullName evidence="4">Calponin-2</fullName>
    </submittedName>
</protein>
<reference evidence="4 5" key="1">
    <citation type="journal article" date="2019" name="Mol. Ecol. Resour.">
        <title>Improving Illumina assemblies with Hi-C and long reads: an example with the North African dromedary.</title>
        <authorList>
            <person name="Elbers J.P."/>
            <person name="Rogers M.F."/>
            <person name="Perelman P.L."/>
            <person name="Proskuryakova A.A."/>
            <person name="Serdyukova N.A."/>
            <person name="Johnson W.E."/>
            <person name="Horin P."/>
            <person name="Corander J."/>
            <person name="Murphy D."/>
            <person name="Burger P.A."/>
        </authorList>
    </citation>
    <scope>NUCLEOTIDE SEQUENCE [LARGE SCALE GENOMIC DNA]</scope>
    <source>
        <strain evidence="4">Drom800</strain>
        <tissue evidence="4">Blood</tissue>
    </source>
</reference>
<accession>A0A5N4C535</accession>
<gene>
    <name evidence="4" type="primary">Calponin-2</name>
    <name evidence="4" type="ORF">Cadr_000026865</name>
</gene>
<dbReference type="PRINTS" id="PR00888">
    <property type="entry name" value="SM22CALPONIN"/>
</dbReference>
<organism evidence="4 5">
    <name type="scientific">Camelus dromedarius</name>
    <name type="common">Dromedary</name>
    <name type="synonym">Arabian camel</name>
    <dbReference type="NCBI Taxonomy" id="9838"/>
    <lineage>
        <taxon>Eukaryota</taxon>
        <taxon>Metazoa</taxon>
        <taxon>Chordata</taxon>
        <taxon>Craniata</taxon>
        <taxon>Vertebrata</taxon>
        <taxon>Euteleostomi</taxon>
        <taxon>Mammalia</taxon>
        <taxon>Eutheria</taxon>
        <taxon>Laurasiatheria</taxon>
        <taxon>Artiodactyla</taxon>
        <taxon>Tylopoda</taxon>
        <taxon>Camelidae</taxon>
        <taxon>Camelus</taxon>
    </lineage>
</organism>
<evidence type="ECO:0000256" key="3">
    <source>
        <dbReference type="SAM" id="MobiDB-lite"/>
    </source>
</evidence>
<feature type="non-terminal residue" evidence="4">
    <location>
        <position position="1"/>
    </location>
</feature>
<dbReference type="PANTHER" id="PTHR47385:SF7">
    <property type="entry name" value="CALPONIN-2"/>
    <property type="match status" value="1"/>
</dbReference>
<sequence length="129" mass="14006">ISKQRNAGLKVNEQLGTTTNEPTMQKANSGGSPVRPRPVRELEPDKVQVSLLALAGKAKTKGLQSGVDIVVKYSEKQERNFDDATMKAGQCVIGLQMGTNKCASQANLVRISTVLRLMPLYFAARDYGI</sequence>
<dbReference type="PANTHER" id="PTHR47385">
    <property type="entry name" value="CALPONIN"/>
    <property type="match status" value="1"/>
</dbReference>
<dbReference type="SUPFAM" id="SSF47576">
    <property type="entry name" value="Calponin-homology domain, CH-domain"/>
    <property type="match status" value="1"/>
</dbReference>
<keyword evidence="2" id="KW-0597">Phosphoprotein</keyword>
<dbReference type="Pfam" id="PF00402">
    <property type="entry name" value="Calponin"/>
    <property type="match status" value="1"/>
</dbReference>
<dbReference type="InterPro" id="IPR050606">
    <property type="entry name" value="Calponin-like"/>
</dbReference>
<evidence type="ECO:0000256" key="1">
    <source>
        <dbReference type="ARBA" id="ARBA00009631"/>
    </source>
</evidence>
<dbReference type="InterPro" id="IPR003096">
    <property type="entry name" value="SM22_calponin"/>
</dbReference>
<feature type="region of interest" description="Disordered" evidence="3">
    <location>
        <begin position="1"/>
        <end position="40"/>
    </location>
</feature>
<dbReference type="GO" id="GO:0007015">
    <property type="term" value="P:actin filament organization"/>
    <property type="evidence" value="ECO:0007669"/>
    <property type="project" value="TreeGrafter"/>
</dbReference>
<dbReference type="AlphaFoldDB" id="A0A5N4C535"/>
<dbReference type="Proteomes" id="UP000299084">
    <property type="component" value="Unassembled WGS sequence"/>
</dbReference>
<evidence type="ECO:0000313" key="4">
    <source>
        <dbReference type="EMBL" id="KAB1254012.1"/>
    </source>
</evidence>
<proteinExistence type="inferred from homology"/>
<dbReference type="InterPro" id="IPR036872">
    <property type="entry name" value="CH_dom_sf"/>
</dbReference>
<name>A0A5N4C535_CAMDR</name>
<evidence type="ECO:0000256" key="2">
    <source>
        <dbReference type="ARBA" id="ARBA00022553"/>
    </source>
</evidence>
<dbReference type="InterPro" id="IPR000557">
    <property type="entry name" value="Calponin_repeat"/>
</dbReference>
<dbReference type="GO" id="GO:0015629">
    <property type="term" value="C:actin cytoskeleton"/>
    <property type="evidence" value="ECO:0007669"/>
    <property type="project" value="TreeGrafter"/>
</dbReference>
<keyword evidence="5" id="KW-1185">Reference proteome</keyword>
<dbReference type="GO" id="GO:0005925">
    <property type="term" value="C:focal adhesion"/>
    <property type="evidence" value="ECO:0007669"/>
    <property type="project" value="TreeGrafter"/>
</dbReference>
<feature type="compositionally biased region" description="Polar residues" evidence="3">
    <location>
        <begin position="14"/>
        <end position="31"/>
    </location>
</feature>
<comment type="caution">
    <text evidence="4">The sequence shown here is derived from an EMBL/GenBank/DDBJ whole genome shotgun (WGS) entry which is preliminary data.</text>
</comment>
<evidence type="ECO:0000313" key="5">
    <source>
        <dbReference type="Proteomes" id="UP000299084"/>
    </source>
</evidence>
<comment type="similarity">
    <text evidence="1">Belongs to the calponin family.</text>
</comment>